<dbReference type="InterPro" id="IPR041588">
    <property type="entry name" value="Integrase_H2C2"/>
</dbReference>
<dbReference type="FunFam" id="3.10.20.370:FF:000001">
    <property type="entry name" value="Retrovirus-related Pol polyprotein from transposon 17.6-like protein"/>
    <property type="match status" value="1"/>
</dbReference>
<evidence type="ECO:0000256" key="2">
    <source>
        <dbReference type="ARBA" id="ARBA00022722"/>
    </source>
</evidence>
<dbReference type="SUPFAM" id="SSF56672">
    <property type="entry name" value="DNA/RNA polymerases"/>
    <property type="match status" value="1"/>
</dbReference>
<keyword evidence="4" id="KW-0695">RNA-directed DNA polymerase</keyword>
<dbReference type="CDD" id="cd09274">
    <property type="entry name" value="RNase_HI_RT_Ty3"/>
    <property type="match status" value="1"/>
</dbReference>
<gene>
    <name evidence="8" type="ORF">M514_23014</name>
</gene>
<dbReference type="Gene3D" id="3.30.70.270">
    <property type="match status" value="1"/>
</dbReference>
<dbReference type="PANTHER" id="PTHR37984">
    <property type="entry name" value="PROTEIN CBG26694"/>
    <property type="match status" value="1"/>
</dbReference>
<evidence type="ECO:0000259" key="7">
    <source>
        <dbReference type="Pfam" id="PF17921"/>
    </source>
</evidence>
<keyword evidence="4" id="KW-0548">Nucleotidyltransferase</keyword>
<keyword evidence="3" id="KW-0378">Hydrolase</keyword>
<sequence length="426" mass="48909">MGSTCWRLPRPRNIQELHVFIGKINYYAKFLEDFSDDCAILNALRKKNVAFPWTAEHQQAFERLKEKIVKATLLVHFREDLPVVLATDASQYGVGAVLLHRYPGGTERPIAHASKTLNAQQKSYSQVEKEPLAVIFGVRKFHRYLYGRHFELLTDHKPLVSIFSPSKALPLMTAQRLQRWAIAFMAYSFSIEYKCGKQHNNADALSRMPMGPDIEFDRSEAHWAELTDDDMDSDLFPLTPAEIAMATAKDPILKQVVQYVSAAWPSSPGTLAEQIRPYWNKRGAISLRKGVLLYNTEFSRVIVPSELQQKVLKLLHQGHWGVVRMKQIARRYCWWPNLDEEISKVGSRCISCATVAADPPRKYQSWPTPNGPWERLHIDYAGPFWNQMWLICIDPLSKFPYVAPMSKTTTEATVRALQTIRCEKKF</sequence>
<keyword evidence="3" id="KW-0255">Endonuclease</keyword>
<dbReference type="GO" id="GO:0003964">
    <property type="term" value="F:RNA-directed DNA polymerase activity"/>
    <property type="evidence" value="ECO:0007669"/>
    <property type="project" value="UniProtKB-KW"/>
</dbReference>
<proteinExistence type="predicted"/>
<evidence type="ECO:0000256" key="1">
    <source>
        <dbReference type="ARBA" id="ARBA00012493"/>
    </source>
</evidence>
<dbReference type="GO" id="GO:0004519">
    <property type="term" value="F:endonuclease activity"/>
    <property type="evidence" value="ECO:0007669"/>
    <property type="project" value="UniProtKB-KW"/>
</dbReference>
<dbReference type="FunFam" id="3.30.70.270:FF:000063">
    <property type="entry name" value="Zinc knuckle domaincontaining protein"/>
    <property type="match status" value="1"/>
</dbReference>
<dbReference type="InterPro" id="IPR050951">
    <property type="entry name" value="Retrovirus_Pol_polyprotein"/>
</dbReference>
<dbReference type="GO" id="GO:0003676">
    <property type="term" value="F:nucleic acid binding"/>
    <property type="evidence" value="ECO:0007669"/>
    <property type="project" value="InterPro"/>
</dbReference>
<dbReference type="PANTHER" id="PTHR37984:SF5">
    <property type="entry name" value="PROTEIN NYNRIN-LIKE"/>
    <property type="match status" value="1"/>
</dbReference>
<evidence type="ECO:0000259" key="6">
    <source>
        <dbReference type="Pfam" id="PF17919"/>
    </source>
</evidence>
<protein>
    <recommendedName>
        <fullName evidence="1">RNA-directed DNA polymerase</fullName>
        <ecNumber evidence="1">2.7.7.49</ecNumber>
    </recommendedName>
</protein>
<evidence type="ECO:0000256" key="4">
    <source>
        <dbReference type="ARBA" id="ARBA00022918"/>
    </source>
</evidence>
<accession>A0A085N5Q6</accession>
<evidence type="ECO:0000256" key="5">
    <source>
        <dbReference type="ARBA" id="ARBA00023268"/>
    </source>
</evidence>
<organism evidence="8">
    <name type="scientific">Trichuris suis</name>
    <name type="common">pig whipworm</name>
    <dbReference type="NCBI Taxonomy" id="68888"/>
    <lineage>
        <taxon>Eukaryota</taxon>
        <taxon>Metazoa</taxon>
        <taxon>Ecdysozoa</taxon>
        <taxon>Nematoda</taxon>
        <taxon>Enoplea</taxon>
        <taxon>Dorylaimia</taxon>
        <taxon>Trichinellida</taxon>
        <taxon>Trichuridae</taxon>
        <taxon>Trichuris</taxon>
    </lineage>
</organism>
<dbReference type="InterPro" id="IPR043502">
    <property type="entry name" value="DNA/RNA_pol_sf"/>
</dbReference>
<dbReference type="EMBL" id="KL367550">
    <property type="protein sequence ID" value="KFD64802.1"/>
    <property type="molecule type" value="Genomic_DNA"/>
</dbReference>
<dbReference type="Pfam" id="PF17919">
    <property type="entry name" value="RT_RNaseH_2"/>
    <property type="match status" value="1"/>
</dbReference>
<keyword evidence="2" id="KW-0540">Nuclease</keyword>
<dbReference type="Gene3D" id="3.30.420.10">
    <property type="entry name" value="Ribonuclease H-like superfamily/Ribonuclease H"/>
    <property type="match status" value="1"/>
</dbReference>
<dbReference type="InterPro" id="IPR041577">
    <property type="entry name" value="RT_RNaseH_2"/>
</dbReference>
<dbReference type="InterPro" id="IPR036397">
    <property type="entry name" value="RNaseH_sf"/>
</dbReference>
<feature type="domain" description="Reverse transcriptase/retrotransposon-derived protein RNase H-like" evidence="6">
    <location>
        <begin position="53"/>
        <end position="151"/>
    </location>
</feature>
<name>A0A085N5Q6_9BILA</name>
<dbReference type="Gene3D" id="1.10.340.70">
    <property type="match status" value="1"/>
</dbReference>
<feature type="domain" description="Integrase zinc-binding" evidence="7">
    <location>
        <begin position="303"/>
        <end position="355"/>
    </location>
</feature>
<dbReference type="Pfam" id="PF17921">
    <property type="entry name" value="Integrase_H2C2"/>
    <property type="match status" value="1"/>
</dbReference>
<keyword evidence="4" id="KW-0808">Transferase</keyword>
<dbReference type="EC" id="2.7.7.49" evidence="1"/>
<dbReference type="Gene3D" id="3.10.20.370">
    <property type="match status" value="1"/>
</dbReference>
<evidence type="ECO:0000256" key="3">
    <source>
        <dbReference type="ARBA" id="ARBA00022759"/>
    </source>
</evidence>
<evidence type="ECO:0000313" key="8">
    <source>
        <dbReference type="EMBL" id="KFD64802.1"/>
    </source>
</evidence>
<dbReference type="Proteomes" id="UP000030758">
    <property type="component" value="Unassembled WGS sequence"/>
</dbReference>
<keyword evidence="5" id="KW-0511">Multifunctional enzyme</keyword>
<reference evidence="8" key="1">
    <citation type="journal article" date="2014" name="Nat. Genet.">
        <title>Genome and transcriptome of the porcine whipworm Trichuris suis.</title>
        <authorList>
            <person name="Jex A.R."/>
            <person name="Nejsum P."/>
            <person name="Schwarz E.M."/>
            <person name="Hu L."/>
            <person name="Young N.D."/>
            <person name="Hall R.S."/>
            <person name="Korhonen P.K."/>
            <person name="Liao S."/>
            <person name="Thamsborg S."/>
            <person name="Xia J."/>
            <person name="Xu P."/>
            <person name="Wang S."/>
            <person name="Scheerlinck J.P."/>
            <person name="Hofmann A."/>
            <person name="Sternberg P.W."/>
            <person name="Wang J."/>
            <person name="Gasser R.B."/>
        </authorList>
    </citation>
    <scope>NUCLEOTIDE SEQUENCE [LARGE SCALE GENOMIC DNA]</scope>
    <source>
        <strain evidence="8">DCEP-RM93F</strain>
    </source>
</reference>
<dbReference type="InterPro" id="IPR043128">
    <property type="entry name" value="Rev_trsase/Diguanyl_cyclase"/>
</dbReference>
<dbReference type="AlphaFoldDB" id="A0A085N5Q6"/>